<dbReference type="Proteomes" id="UP000601435">
    <property type="component" value="Unassembled WGS sequence"/>
</dbReference>
<evidence type="ECO:0000313" key="2">
    <source>
        <dbReference type="Proteomes" id="UP000601435"/>
    </source>
</evidence>
<dbReference type="AlphaFoldDB" id="A0A812MRX8"/>
<dbReference type="EMBL" id="CAJNJA010011842">
    <property type="protein sequence ID" value="CAE7281364.1"/>
    <property type="molecule type" value="Genomic_DNA"/>
</dbReference>
<gene>
    <name evidence="1" type="ORF">SNEC2469_LOCUS6855</name>
</gene>
<comment type="caution">
    <text evidence="1">The sequence shown here is derived from an EMBL/GenBank/DDBJ whole genome shotgun (WGS) entry which is preliminary data.</text>
</comment>
<organism evidence="1 2">
    <name type="scientific">Symbiodinium necroappetens</name>
    <dbReference type="NCBI Taxonomy" id="1628268"/>
    <lineage>
        <taxon>Eukaryota</taxon>
        <taxon>Sar</taxon>
        <taxon>Alveolata</taxon>
        <taxon>Dinophyceae</taxon>
        <taxon>Suessiales</taxon>
        <taxon>Symbiodiniaceae</taxon>
        <taxon>Symbiodinium</taxon>
    </lineage>
</organism>
<keyword evidence="2" id="KW-1185">Reference proteome</keyword>
<reference evidence="1" key="1">
    <citation type="submission" date="2021-02" db="EMBL/GenBank/DDBJ databases">
        <authorList>
            <person name="Dougan E. K."/>
            <person name="Rhodes N."/>
            <person name="Thang M."/>
            <person name="Chan C."/>
        </authorList>
    </citation>
    <scope>NUCLEOTIDE SEQUENCE</scope>
</reference>
<accession>A0A812MRX8</accession>
<dbReference type="InterPro" id="IPR051454">
    <property type="entry name" value="RNA/ubiquinone_mod_enzymes"/>
</dbReference>
<dbReference type="InterPro" id="IPR001539">
    <property type="entry name" value="Peptidase_U32"/>
</dbReference>
<evidence type="ECO:0000313" key="1">
    <source>
        <dbReference type="EMBL" id="CAE7281364.1"/>
    </source>
</evidence>
<dbReference type="PANTHER" id="PTHR30217:SF10">
    <property type="entry name" value="23S RRNA 5-HYDROXYCYTIDINE C2501 SYNTHASE"/>
    <property type="match status" value="1"/>
</dbReference>
<sequence length="912" mass="99016">MLSRQLIGNRDRAFGHPLSYPRCQTDPIRSLLDAEAANCAGHNRRRCGLTLLSALALLRQRNVRVSTRAVRSKTGTWKRRKNSELYRELEADSEIAGEAPRAAARQKPEVLAPAGGWPQLRAAVRAGADAVYFGLDVGLNARARAANFTADELTEVMHFLHSHGVKAYVTLNVLVFDHELFDSADSGRPGSGTAIQALQVVGDANVDALIVQDVGLALACREICPHVPVHASTQMSITSAPGALFARELLGTERVVLGRELSLDEIAGVSRDAANVEIEVFVHGALCVSYSGQCFSSEAWGGRSANRGQCAQACRLPYGLIKDGELVDLGDATRYLLSPQDLMALEYVPALIEAGASCFKIEGRLKGEEYVALTTAAYRQAIDRAWEPDACDAPRLEGPGAELLETPEVTRASLAQVFARGQDSENDGLSPGFLEGPKHQRLVRGLAPKHRGVLVGRVRAVQAKTKSFALELAPGAISVPLRPGAGIFFDTGEFGDDVLGAKISKLRLPKAGVVESSAGLEKGTIVFVRLEFFGETARERLKRLGSEVKPGDYVWRNKDEALEERARMIKLSHLPVREAPPPRLSARTQTLKPGSAQAAEILNSLVSPPLPPLEQQKTTSFMQSELPVPRLTVLCRSPEQAAAVLALPRGLVYELQLDFLEVNGLQESVAAARAALQRVAVCLPRIIKPNEDRLWQFYRRLETDALIVRGSGALYQLLGLGDQGEGHRYDGPDVVGDFSLNAANAVTAGFYLGLPGLERLTPTHDLSAMQICQMAKRLGPDRAARLEVVAHQHLPIFHTEHCVFARFLSKGNDFTDCGHPCERSSLHLRDSNGKDHKVLADMGCRNTVFNAKAQSAAMDLAAFAAAGVGPWDETYLQSRQCFAHDPKALVPSAAWDCRASEPSVEFIEIWNL</sequence>
<proteinExistence type="predicted"/>
<dbReference type="PANTHER" id="PTHR30217">
    <property type="entry name" value="PEPTIDASE U32 FAMILY"/>
    <property type="match status" value="1"/>
</dbReference>
<protein>
    <recommendedName>
        <fullName evidence="3">Protease YrrO</fullName>
    </recommendedName>
</protein>
<dbReference type="Pfam" id="PF01136">
    <property type="entry name" value="Peptidase_U32"/>
    <property type="match status" value="2"/>
</dbReference>
<evidence type="ECO:0008006" key="3">
    <source>
        <dbReference type="Google" id="ProtNLM"/>
    </source>
</evidence>
<dbReference type="OrthoDB" id="426032at2759"/>
<name>A0A812MRX8_9DINO</name>